<keyword evidence="1" id="KW-0472">Membrane</keyword>
<protein>
    <submittedName>
        <fullName evidence="2">Uncharacterized protein</fullName>
    </submittedName>
</protein>
<proteinExistence type="predicted"/>
<name>A0A1C3VUW2_9BRAD</name>
<reference evidence="2 3" key="1">
    <citation type="submission" date="2016-08" db="EMBL/GenBank/DDBJ databases">
        <authorList>
            <person name="Seilhamer J.J."/>
        </authorList>
    </citation>
    <scope>NUCLEOTIDE SEQUENCE [LARGE SCALE GENOMIC DNA]</scope>
    <source>
        <strain evidence="2 3">CCBAU 10071</strain>
    </source>
</reference>
<feature type="transmembrane region" description="Helical" evidence="1">
    <location>
        <begin position="34"/>
        <end position="51"/>
    </location>
</feature>
<dbReference type="AlphaFoldDB" id="A0A1C3VUW2"/>
<dbReference type="PROSITE" id="PS51257">
    <property type="entry name" value="PROKAR_LIPOPROTEIN"/>
    <property type="match status" value="1"/>
</dbReference>
<evidence type="ECO:0000256" key="1">
    <source>
        <dbReference type="SAM" id="Phobius"/>
    </source>
</evidence>
<organism evidence="2 3">
    <name type="scientific">Bradyrhizobium yuanmingense</name>
    <dbReference type="NCBI Taxonomy" id="108015"/>
    <lineage>
        <taxon>Bacteria</taxon>
        <taxon>Pseudomonadati</taxon>
        <taxon>Pseudomonadota</taxon>
        <taxon>Alphaproteobacteria</taxon>
        <taxon>Hyphomicrobiales</taxon>
        <taxon>Nitrobacteraceae</taxon>
        <taxon>Bradyrhizobium</taxon>
    </lineage>
</organism>
<feature type="transmembrane region" description="Helical" evidence="1">
    <location>
        <begin position="7"/>
        <end position="28"/>
    </location>
</feature>
<accession>A0A1C3VUW2</accession>
<sequence>MEKLREIYVFVAFLVGVGCLLLAAFQAWSGNMKSAAGLGTAFVVCGIFLFWSQIKTFKVWEVQVELRETLDRAEEIIGRVRKLAAISARASYLTIAWGNRLGTPAAAEKQAVLDDIDDQLAELKVTPDERAAIIRPWLKMIKADFFFLYARVVRGIAAIKNKELVAAAHATNSQEANEAAMAHSNLITPWSKKTNADFKAMDRLENKSLAEVIDEWMPEKGGWLSDKELAAVAAFKAELLKQAADSEKKGGYTRDAANYFDALSKLETEKSQEIWNASKK</sequence>
<dbReference type="RefSeq" id="WP_141697618.1">
    <property type="nucleotide sequence ID" value="NZ_FMAE01000004.1"/>
</dbReference>
<evidence type="ECO:0000313" key="3">
    <source>
        <dbReference type="Proteomes" id="UP000183174"/>
    </source>
</evidence>
<dbReference type="Proteomes" id="UP000183174">
    <property type="component" value="Unassembled WGS sequence"/>
</dbReference>
<keyword evidence="1" id="KW-1133">Transmembrane helix</keyword>
<keyword evidence="1" id="KW-0812">Transmembrane</keyword>
<evidence type="ECO:0000313" key="2">
    <source>
        <dbReference type="EMBL" id="SCB31542.1"/>
    </source>
</evidence>
<dbReference type="EMBL" id="FMAE01000004">
    <property type="protein sequence ID" value="SCB31542.1"/>
    <property type="molecule type" value="Genomic_DNA"/>
</dbReference>
<gene>
    <name evidence="2" type="ORF">GA0061099_1004643</name>
</gene>